<feature type="binding site" evidence="1">
    <location>
        <begin position="161"/>
        <end position="163"/>
    </location>
    <ligand>
        <name>substrate</name>
    </ligand>
</feature>
<dbReference type="NCBIfam" id="NF011649">
    <property type="entry name" value="PRK15067.1"/>
    <property type="match status" value="1"/>
</dbReference>
<dbReference type="RefSeq" id="WP_072455130.1">
    <property type="nucleotide sequence ID" value="NZ_FPKH01000004.1"/>
</dbReference>
<name>A0AB38CEP7_9BURK</name>
<dbReference type="InterPro" id="IPR010628">
    <property type="entry name" value="EutB"/>
</dbReference>
<comment type="cofactor">
    <cofactor evidence="1">
        <name>adenosylcob(III)alamin</name>
        <dbReference type="ChEBI" id="CHEBI:18408"/>
    </cofactor>
    <text evidence="1">Binds between the large and small subunits.</text>
</comment>
<keyword evidence="1" id="KW-0846">Cobalamin</keyword>
<evidence type="ECO:0000313" key="3">
    <source>
        <dbReference type="Proteomes" id="UP000182489"/>
    </source>
</evidence>
<evidence type="ECO:0000256" key="1">
    <source>
        <dbReference type="HAMAP-Rule" id="MF_00861"/>
    </source>
</evidence>
<keyword evidence="1" id="KW-1283">Bacterial microcompartment</keyword>
<dbReference type="InterPro" id="IPR013785">
    <property type="entry name" value="Aldolase_TIM"/>
</dbReference>
<dbReference type="EC" id="4.3.1.7" evidence="1"/>
<protein>
    <recommendedName>
        <fullName evidence="1">Ethanolamine ammonia-lyase large subunit</fullName>
        <shortName evidence="1">EAL large subunit</shortName>
        <ecNumber evidence="1">4.3.1.7</ecNumber>
    </recommendedName>
</protein>
<dbReference type="InterPro" id="IPR044941">
    <property type="entry name" value="EutB_N_sf"/>
</dbReference>
<dbReference type="GO" id="GO:0008851">
    <property type="term" value="F:ethanolamine ammonia-lyase activity"/>
    <property type="evidence" value="ECO:0007669"/>
    <property type="project" value="UniProtKB-UniRule"/>
</dbReference>
<dbReference type="Gene3D" id="3.20.20.70">
    <property type="entry name" value="Aldolase class I"/>
    <property type="match status" value="1"/>
</dbReference>
<dbReference type="Proteomes" id="UP000182489">
    <property type="component" value="Unassembled WGS sequence"/>
</dbReference>
<dbReference type="GO" id="GO:0046336">
    <property type="term" value="P:ethanolamine catabolic process"/>
    <property type="evidence" value="ECO:0007669"/>
    <property type="project" value="UniProtKB-UniRule"/>
</dbReference>
<comment type="caution">
    <text evidence="2">The sequence shown here is derived from an EMBL/GenBank/DDBJ whole genome shotgun (WGS) entry which is preliminary data.</text>
</comment>
<dbReference type="GO" id="GO:0009350">
    <property type="term" value="C:ethanolamine ammonia-lyase complex"/>
    <property type="evidence" value="ECO:0007669"/>
    <property type="project" value="UniProtKB-UniRule"/>
</dbReference>
<comment type="similarity">
    <text evidence="1">Belongs to the EutB family.</text>
</comment>
<feature type="binding site" evidence="1">
    <location>
        <position position="297"/>
    </location>
    <ligand>
        <name>adenosylcob(III)alamin</name>
        <dbReference type="ChEBI" id="CHEBI:18408"/>
    </ligand>
</feature>
<feature type="binding site" evidence="1">
    <location>
        <position position="195"/>
    </location>
    <ligand>
        <name>adenosylcob(III)alamin</name>
        <dbReference type="ChEBI" id="CHEBI:18408"/>
    </ligand>
</feature>
<dbReference type="PANTHER" id="PTHR39329:SF1">
    <property type="entry name" value="ETHANOLAMINE AMMONIA-LYASE LARGE SUBUNIT"/>
    <property type="match status" value="1"/>
</dbReference>
<comment type="subunit">
    <text evidence="1">The basic unit is a heterodimer which dimerizes to form tetramers. The heterotetramers trimerize; 6 large subunits form a core ring with 6 small subunits projecting outwards.</text>
</comment>
<comment type="function">
    <text evidence="1">Catalyzes the deamination of various vicinal amino-alcohols to oxo compounds. Allows this organism to utilize ethanolamine as the sole source of nitrogen and carbon in the presence of vitamin B12.</text>
</comment>
<comment type="catalytic activity">
    <reaction evidence="1">
        <text>ethanolamine = acetaldehyde + NH4(+)</text>
        <dbReference type="Rhea" id="RHEA:15313"/>
        <dbReference type="ChEBI" id="CHEBI:15343"/>
        <dbReference type="ChEBI" id="CHEBI:28938"/>
        <dbReference type="ChEBI" id="CHEBI:57603"/>
        <dbReference type="EC" id="4.3.1.7"/>
    </reaction>
</comment>
<dbReference type="GO" id="GO:0031419">
    <property type="term" value="F:cobalamin binding"/>
    <property type="evidence" value="ECO:0007669"/>
    <property type="project" value="UniProtKB-UniRule"/>
</dbReference>
<gene>
    <name evidence="1" type="primary">eutB</name>
    <name evidence="2" type="ORF">SAMN03097694_4025</name>
</gene>
<dbReference type="GO" id="GO:0006520">
    <property type="term" value="P:amino acid metabolic process"/>
    <property type="evidence" value="ECO:0007669"/>
    <property type="project" value="InterPro"/>
</dbReference>
<feature type="binding site" evidence="1">
    <location>
        <position position="364"/>
    </location>
    <ligand>
        <name>substrate</name>
    </ligand>
</feature>
<dbReference type="GO" id="GO:0031471">
    <property type="term" value="C:ethanolamine degradation polyhedral organelle"/>
    <property type="evidence" value="ECO:0007669"/>
    <property type="project" value="UniProtKB-UniRule"/>
</dbReference>
<sequence length="462" mass="49434">MPRFSHTIDSHTYAFASLKELLAKATPLRSGDVLAGVAAASARERVAAQLALADVPLPLFLSEALVPYEEDEVTRLIIDSHARAAFAPIAHLCVGDFRDWLLDDATDTQTLARVAAGITPEMAAAVSKIMRLQDLVLVARKCRVVTAFRNTLGLENRLSTRLQPNHPTDDATGIAASVVDGLLLGSGDAVIGINPATDNVAQVVSLLHLLDAVIDQYRIPTQSCVLTHITNTIEAIRRGAPVDLVFQSVAGTQAANRSFGIDLALLAEGRAAALSLGRGKVGNNVMYFETGQGSALSAGAHHGMDQQTCEARAYAVARAYQPLLVNSVVGFIGPEYLYDGKQIMRAGLEDHFCAKLLGLPMGCDVCYTNHAEADQDDMDALLTMLGVAGCNFIMGVPGADDIMLGYQSTSFHDALYARRVLGLRPAPEFEAWLARMRITDVQGRLSEALAPAFQAALLRLDD</sequence>
<keyword evidence="1" id="KW-0170">Cobalt</keyword>
<keyword evidence="1" id="KW-0456">Lyase</keyword>
<dbReference type="Gene3D" id="1.10.220.70">
    <property type="entry name" value="lyase"/>
    <property type="match status" value="1"/>
</dbReference>
<dbReference type="HAMAP" id="MF_00861">
    <property type="entry name" value="EutB"/>
    <property type="match status" value="1"/>
</dbReference>
<dbReference type="Gene3D" id="2.30.170.30">
    <property type="entry name" value="ethanolamine ammonia-lyase heavy chain domain like"/>
    <property type="match status" value="1"/>
</dbReference>
<feature type="binding site" evidence="1">
    <location>
        <position position="403"/>
    </location>
    <ligand>
        <name>adenosylcob(III)alamin</name>
        <dbReference type="ChEBI" id="CHEBI:18408"/>
    </ligand>
</feature>
<feature type="binding site" evidence="1">
    <location>
        <position position="247"/>
    </location>
    <ligand>
        <name>adenosylcob(III)alamin</name>
        <dbReference type="ChEBI" id="CHEBI:18408"/>
    </ligand>
</feature>
<organism evidence="2 3">
    <name type="scientific">Janthinobacterium lividum</name>
    <dbReference type="NCBI Taxonomy" id="29581"/>
    <lineage>
        <taxon>Bacteria</taxon>
        <taxon>Pseudomonadati</taxon>
        <taxon>Pseudomonadota</taxon>
        <taxon>Betaproteobacteria</taxon>
        <taxon>Burkholderiales</taxon>
        <taxon>Oxalobacteraceae</taxon>
        <taxon>Janthinobacterium</taxon>
    </lineage>
</organism>
<comment type="subcellular location">
    <subcellularLocation>
        <location evidence="1">Bacterial microcompartment</location>
    </subcellularLocation>
</comment>
<feature type="binding site" evidence="1">
    <location>
        <position position="194"/>
    </location>
    <ligand>
        <name>substrate</name>
    </ligand>
</feature>
<comment type="pathway">
    <text evidence="1">Amine and polyamine degradation; ethanolamine degradation.</text>
</comment>
<dbReference type="PIRSF" id="PIRSF018788">
    <property type="entry name" value="EutB"/>
    <property type="match status" value="1"/>
</dbReference>
<evidence type="ECO:0000313" key="2">
    <source>
        <dbReference type="EMBL" id="SFX96993.1"/>
    </source>
</evidence>
<dbReference type="EMBL" id="FPKH01000004">
    <property type="protein sequence ID" value="SFX96993.1"/>
    <property type="molecule type" value="Genomic_DNA"/>
</dbReference>
<dbReference type="Pfam" id="PF06751">
    <property type="entry name" value="EutB"/>
    <property type="match status" value="1"/>
</dbReference>
<reference evidence="2 3" key="1">
    <citation type="submission" date="2016-11" db="EMBL/GenBank/DDBJ databases">
        <authorList>
            <person name="Varghese N."/>
            <person name="Submissions S."/>
        </authorList>
    </citation>
    <scope>NUCLEOTIDE SEQUENCE [LARGE SCALE GENOMIC DNA]</scope>
    <source>
        <strain evidence="2 3">NFR18</strain>
    </source>
</reference>
<dbReference type="PANTHER" id="PTHR39329">
    <property type="entry name" value="ETHANOLAMINE AMMONIA-LYASE HEAVY CHAIN"/>
    <property type="match status" value="1"/>
</dbReference>
<proteinExistence type="inferred from homology"/>
<dbReference type="InterPro" id="IPR044939">
    <property type="entry name" value="EutB_dom_2_sf"/>
</dbReference>
<feature type="binding site" evidence="1">
    <location>
        <position position="289"/>
    </location>
    <ligand>
        <name>substrate</name>
    </ligand>
</feature>
<dbReference type="GO" id="GO:0005829">
    <property type="term" value="C:cytosol"/>
    <property type="evidence" value="ECO:0007669"/>
    <property type="project" value="TreeGrafter"/>
</dbReference>
<accession>A0AB38CEP7</accession>
<dbReference type="AlphaFoldDB" id="A0AB38CEP7"/>